<evidence type="ECO:0000256" key="1">
    <source>
        <dbReference type="SAM" id="Phobius"/>
    </source>
</evidence>
<sequence length="111" mass="12161">MTRAQAILLGLVVFAIGGGGYWVFRSSGLEGFSPGIAASALLMLVVLGWTASYLLRVVGGKMTYMKQRRRYRAAYDAITDDELQRKFEALSPEEQAKLLAEVGQLQADAEM</sequence>
<reference evidence="2 3" key="1">
    <citation type="submission" date="2023-12" db="EMBL/GenBank/DDBJ databases">
        <title>Baltic Sea Cyanobacteria.</title>
        <authorList>
            <person name="Delbaje E."/>
            <person name="Fewer D.P."/>
            <person name="Shishido T.K."/>
        </authorList>
    </citation>
    <scope>NUCLEOTIDE SEQUENCE [LARGE SCALE GENOMIC DNA]</scope>
    <source>
        <strain evidence="2 3">UHCC 0139</strain>
    </source>
</reference>
<keyword evidence="1" id="KW-0812">Transmembrane</keyword>
<feature type="transmembrane region" description="Helical" evidence="1">
    <location>
        <begin position="36"/>
        <end position="59"/>
    </location>
</feature>
<dbReference type="Pfam" id="PF11460">
    <property type="entry name" value="DUF3007"/>
    <property type="match status" value="1"/>
</dbReference>
<feature type="transmembrane region" description="Helical" evidence="1">
    <location>
        <begin position="7"/>
        <end position="24"/>
    </location>
</feature>
<evidence type="ECO:0000313" key="3">
    <source>
        <dbReference type="Proteomes" id="UP001304461"/>
    </source>
</evidence>
<gene>
    <name evidence="2" type="ORF">VB738_11730</name>
</gene>
<keyword evidence="3" id="KW-1185">Reference proteome</keyword>
<evidence type="ECO:0000313" key="2">
    <source>
        <dbReference type="EMBL" id="MEA5391926.1"/>
    </source>
</evidence>
<name>A0ABU5RW22_9CYAN</name>
<dbReference type="Proteomes" id="UP001304461">
    <property type="component" value="Unassembled WGS sequence"/>
</dbReference>
<dbReference type="RefSeq" id="WP_323305906.1">
    <property type="nucleotide sequence ID" value="NZ_JAYGHX010000007.1"/>
</dbReference>
<dbReference type="InterPro" id="IPR021562">
    <property type="entry name" value="DUF3007"/>
</dbReference>
<accession>A0ABU5RW22</accession>
<organism evidence="2 3">
    <name type="scientific">Cyanobium gracile UHCC 0139</name>
    <dbReference type="NCBI Taxonomy" id="3110308"/>
    <lineage>
        <taxon>Bacteria</taxon>
        <taxon>Bacillati</taxon>
        <taxon>Cyanobacteriota</taxon>
        <taxon>Cyanophyceae</taxon>
        <taxon>Synechococcales</taxon>
        <taxon>Prochlorococcaceae</taxon>
        <taxon>Cyanobium</taxon>
    </lineage>
</organism>
<protein>
    <submittedName>
        <fullName evidence="2">DUF3007 family protein</fullName>
    </submittedName>
</protein>
<dbReference type="EMBL" id="JAYGHX010000007">
    <property type="protein sequence ID" value="MEA5391926.1"/>
    <property type="molecule type" value="Genomic_DNA"/>
</dbReference>
<keyword evidence="1" id="KW-1133">Transmembrane helix</keyword>
<proteinExistence type="predicted"/>
<keyword evidence="1" id="KW-0472">Membrane</keyword>
<comment type="caution">
    <text evidence="2">The sequence shown here is derived from an EMBL/GenBank/DDBJ whole genome shotgun (WGS) entry which is preliminary data.</text>
</comment>